<dbReference type="GO" id="GO:0000160">
    <property type="term" value="P:phosphorelay signal transduction system"/>
    <property type="evidence" value="ECO:0007669"/>
    <property type="project" value="InterPro"/>
</dbReference>
<dbReference type="VEuPathDB" id="FungiDB:SeMB42_g07774"/>
<dbReference type="Proteomes" id="UP000320475">
    <property type="component" value="Unassembled WGS sequence"/>
</dbReference>
<accession>A0A507D6Z1</accession>
<evidence type="ECO:0000256" key="1">
    <source>
        <dbReference type="PROSITE-ProRule" id="PRU00110"/>
    </source>
</evidence>
<reference evidence="5 6" key="1">
    <citation type="journal article" date="2019" name="Sci. Rep.">
        <title>Comparative genomics of chytrid fungi reveal insights into the obligate biotrophic and pathogenic lifestyle of Synchytrium endobioticum.</title>
        <authorList>
            <person name="van de Vossenberg B.T.L.H."/>
            <person name="Warris S."/>
            <person name="Nguyen H.D.T."/>
            <person name="van Gent-Pelzer M.P.E."/>
            <person name="Joly D.L."/>
            <person name="van de Geest H.C."/>
            <person name="Bonants P.J.M."/>
            <person name="Smith D.S."/>
            <person name="Levesque C.A."/>
            <person name="van der Lee T.A.J."/>
        </authorList>
    </citation>
    <scope>NUCLEOTIDE SEQUENCE [LARGE SCALE GENOMIC DNA]</scope>
    <source>
        <strain evidence="4 6">LEV6574</strain>
        <strain evidence="3 5">MB42</strain>
    </source>
</reference>
<evidence type="ECO:0000313" key="6">
    <source>
        <dbReference type="Proteomes" id="UP000320475"/>
    </source>
</evidence>
<keyword evidence="1" id="KW-0597">Phosphoprotein</keyword>
<evidence type="ECO:0000259" key="2">
    <source>
        <dbReference type="PROSITE" id="PS50894"/>
    </source>
</evidence>
<dbReference type="InterPro" id="IPR045871">
    <property type="entry name" value="AHP1-5/YPD1"/>
</dbReference>
<proteinExistence type="predicted"/>
<dbReference type="GO" id="GO:0005634">
    <property type="term" value="C:nucleus"/>
    <property type="evidence" value="ECO:0007669"/>
    <property type="project" value="TreeGrafter"/>
</dbReference>
<dbReference type="SUPFAM" id="SSF47226">
    <property type="entry name" value="Histidine-containing phosphotransfer domain, HPT domain"/>
    <property type="match status" value="1"/>
</dbReference>
<dbReference type="CDD" id="cd00088">
    <property type="entry name" value="HPT"/>
    <property type="match status" value="1"/>
</dbReference>
<dbReference type="Pfam" id="PF01627">
    <property type="entry name" value="Hpt"/>
    <property type="match status" value="1"/>
</dbReference>
<evidence type="ECO:0000313" key="3">
    <source>
        <dbReference type="EMBL" id="TPX31330.1"/>
    </source>
</evidence>
<dbReference type="SMART" id="SM00073">
    <property type="entry name" value="HPT"/>
    <property type="match status" value="1"/>
</dbReference>
<dbReference type="EMBL" id="QEAM01000082">
    <property type="protein sequence ID" value="TPX47216.1"/>
    <property type="molecule type" value="Genomic_DNA"/>
</dbReference>
<dbReference type="GO" id="GO:0009927">
    <property type="term" value="F:histidine phosphotransfer kinase activity"/>
    <property type="evidence" value="ECO:0007669"/>
    <property type="project" value="InterPro"/>
</dbReference>
<protein>
    <recommendedName>
        <fullName evidence="2">HPt domain-containing protein</fullName>
    </recommendedName>
</protein>
<dbReference type="InterPro" id="IPR008207">
    <property type="entry name" value="Sig_transdc_His_kin_Hpt_dom"/>
</dbReference>
<dbReference type="STRING" id="286115.A0A507D6Z1"/>
<feature type="domain" description="HPt" evidence="2">
    <location>
        <begin position="25"/>
        <end position="130"/>
    </location>
</feature>
<name>A0A507D6Z1_9FUNG</name>
<dbReference type="Gene3D" id="1.20.120.160">
    <property type="entry name" value="HPT domain"/>
    <property type="match status" value="1"/>
</dbReference>
<dbReference type="AlphaFoldDB" id="A0A507D6Z1"/>
<evidence type="ECO:0000313" key="5">
    <source>
        <dbReference type="Proteomes" id="UP000317494"/>
    </source>
</evidence>
<dbReference type="EMBL" id="QEAN01000622">
    <property type="protein sequence ID" value="TPX31330.1"/>
    <property type="molecule type" value="Genomic_DNA"/>
</dbReference>
<sequence length="133" mass="14930">MNLPADILDQAQFDEFIQLDDGDPTREFTKSIITNFYEQAHQTISEMEQALSHGDHENISRLGHFLKGSSAQIGLSRLRDTCEKIQNVGRLHKEDGNGLIKASDAIASLETLISLAKQEYLRAEVILRQTFGD</sequence>
<dbReference type="PROSITE" id="PS50894">
    <property type="entry name" value="HPT"/>
    <property type="match status" value="1"/>
</dbReference>
<gene>
    <name evidence="4" type="ORF">SeLEV6574_g02786</name>
    <name evidence="3" type="ORF">SeMB42_g07774</name>
</gene>
<dbReference type="GO" id="GO:0005737">
    <property type="term" value="C:cytoplasm"/>
    <property type="evidence" value="ECO:0007669"/>
    <property type="project" value="TreeGrafter"/>
</dbReference>
<dbReference type="InterPro" id="IPR036641">
    <property type="entry name" value="HPT_dom_sf"/>
</dbReference>
<dbReference type="OrthoDB" id="1673781at2759"/>
<evidence type="ECO:0000313" key="4">
    <source>
        <dbReference type="EMBL" id="TPX47216.1"/>
    </source>
</evidence>
<organism evidence="4 6">
    <name type="scientific">Synchytrium endobioticum</name>
    <dbReference type="NCBI Taxonomy" id="286115"/>
    <lineage>
        <taxon>Eukaryota</taxon>
        <taxon>Fungi</taxon>
        <taxon>Fungi incertae sedis</taxon>
        <taxon>Chytridiomycota</taxon>
        <taxon>Chytridiomycota incertae sedis</taxon>
        <taxon>Chytridiomycetes</taxon>
        <taxon>Synchytriales</taxon>
        <taxon>Synchytriaceae</taxon>
        <taxon>Synchytrium</taxon>
    </lineage>
</organism>
<dbReference type="Proteomes" id="UP000317494">
    <property type="component" value="Unassembled WGS sequence"/>
</dbReference>
<dbReference type="PANTHER" id="PTHR28242">
    <property type="entry name" value="PHOSPHORELAY INTERMEDIATE PROTEIN YPD1"/>
    <property type="match status" value="1"/>
</dbReference>
<feature type="modified residue" description="Phosphohistidine" evidence="1">
    <location>
        <position position="64"/>
    </location>
</feature>
<dbReference type="PANTHER" id="PTHR28242:SF52">
    <property type="entry name" value="PHOSPHORELAY INTERMEDIATE PROTEIN YPD1"/>
    <property type="match status" value="1"/>
</dbReference>
<dbReference type="GO" id="GO:0043424">
    <property type="term" value="F:protein histidine kinase binding"/>
    <property type="evidence" value="ECO:0007669"/>
    <property type="project" value="InterPro"/>
</dbReference>
<comment type="caution">
    <text evidence="4">The sequence shown here is derived from an EMBL/GenBank/DDBJ whole genome shotgun (WGS) entry which is preliminary data.</text>
</comment>
<keyword evidence="5" id="KW-1185">Reference proteome</keyword>